<evidence type="ECO:0000313" key="1">
    <source>
        <dbReference type="EMBL" id="PWZ00323.1"/>
    </source>
</evidence>
<dbReference type="AlphaFoldDB" id="A0A317XR97"/>
<reference evidence="1 2" key="1">
    <citation type="journal article" date="2018" name="Mol. Biol. Evol.">
        <title>Broad Genomic Sampling Reveals a Smut Pathogenic Ancestry of the Fungal Clade Ustilaginomycotina.</title>
        <authorList>
            <person name="Kijpornyongpan T."/>
            <person name="Mondo S.J."/>
            <person name="Barry K."/>
            <person name="Sandor L."/>
            <person name="Lee J."/>
            <person name="Lipzen A."/>
            <person name="Pangilinan J."/>
            <person name="LaButti K."/>
            <person name="Hainaut M."/>
            <person name="Henrissat B."/>
            <person name="Grigoriev I.V."/>
            <person name="Spatafora J.W."/>
            <person name="Aime M.C."/>
        </authorList>
    </citation>
    <scope>NUCLEOTIDE SEQUENCE [LARGE SCALE GENOMIC DNA]</scope>
    <source>
        <strain evidence="1 2">MCA 3645</strain>
    </source>
</reference>
<accession>A0A317XR97</accession>
<gene>
    <name evidence="1" type="ORF">BCV70DRAFT_108594</name>
</gene>
<dbReference type="Proteomes" id="UP000246740">
    <property type="component" value="Unassembled WGS sequence"/>
</dbReference>
<organism evidence="1 2">
    <name type="scientific">Testicularia cyperi</name>
    <dbReference type="NCBI Taxonomy" id="1882483"/>
    <lineage>
        <taxon>Eukaryota</taxon>
        <taxon>Fungi</taxon>
        <taxon>Dikarya</taxon>
        <taxon>Basidiomycota</taxon>
        <taxon>Ustilaginomycotina</taxon>
        <taxon>Ustilaginomycetes</taxon>
        <taxon>Ustilaginales</taxon>
        <taxon>Anthracoideaceae</taxon>
        <taxon>Testicularia</taxon>
    </lineage>
</organism>
<sequence length="113" mass="12691">MGRTSRSRPGCDVLSTCDMLSFVNAPFHMRRCSRSAVVYWHPSSRCLWNSAQYRLRSDKGKLHGALASQHPSGWGNWKVARVSTAYQRLQDNSRLPCFVRVTTSACDSLLSAV</sequence>
<keyword evidence="2" id="KW-1185">Reference proteome</keyword>
<protein>
    <submittedName>
        <fullName evidence="1">Uncharacterized protein</fullName>
    </submittedName>
</protein>
<dbReference type="InParanoid" id="A0A317XR97"/>
<proteinExistence type="predicted"/>
<dbReference type="EMBL" id="KZ819193">
    <property type="protein sequence ID" value="PWZ00323.1"/>
    <property type="molecule type" value="Genomic_DNA"/>
</dbReference>
<name>A0A317XR97_9BASI</name>
<evidence type="ECO:0000313" key="2">
    <source>
        <dbReference type="Proteomes" id="UP000246740"/>
    </source>
</evidence>